<keyword evidence="1" id="KW-0812">Transmembrane</keyword>
<keyword evidence="1" id="KW-1133">Transmembrane helix</keyword>
<dbReference type="EMBL" id="FLRD01000130">
    <property type="protein sequence ID" value="SBT43552.1"/>
    <property type="molecule type" value="Genomic_DNA"/>
</dbReference>
<organism evidence="2 5">
    <name type="scientific">Plasmodium ovale wallikeri</name>
    <dbReference type="NCBI Taxonomy" id="864142"/>
    <lineage>
        <taxon>Eukaryota</taxon>
        <taxon>Sar</taxon>
        <taxon>Alveolata</taxon>
        <taxon>Apicomplexa</taxon>
        <taxon>Aconoidasida</taxon>
        <taxon>Haemosporida</taxon>
        <taxon>Plasmodiidae</taxon>
        <taxon>Plasmodium</taxon>
        <taxon>Plasmodium (Plasmodium)</taxon>
    </lineage>
</organism>
<evidence type="ECO:0000313" key="3">
    <source>
        <dbReference type="EMBL" id="SBT43970.1"/>
    </source>
</evidence>
<dbReference type="Proteomes" id="UP000078550">
    <property type="component" value="Unassembled WGS sequence"/>
</dbReference>
<evidence type="ECO:0000313" key="2">
    <source>
        <dbReference type="EMBL" id="SBT43552.1"/>
    </source>
</evidence>
<reference evidence="4 5" key="1">
    <citation type="submission" date="2016-05" db="EMBL/GenBank/DDBJ databases">
        <authorList>
            <person name="Naeem Raeece"/>
        </authorList>
    </citation>
    <scope>NUCLEOTIDE SEQUENCE [LARGE SCALE GENOMIC DNA]</scope>
</reference>
<dbReference type="Proteomes" id="UP000078555">
    <property type="component" value="Unassembled WGS sequence"/>
</dbReference>
<gene>
    <name evidence="2" type="ORF">POVWA1_048070</name>
    <name evidence="3" type="ORF">POVWA2_047010</name>
</gene>
<evidence type="ECO:0000313" key="4">
    <source>
        <dbReference type="Proteomes" id="UP000078550"/>
    </source>
</evidence>
<sequence length="68" mass="7832">MRSCLQVDATWGVSQKRVEKPVCYSTSLPFRCVTIMLFDLTLYIFLSRKQKMRNENVSGTKKGASRKV</sequence>
<dbReference type="AlphaFoldDB" id="A0A1A8ZI48"/>
<reference evidence="2" key="2">
    <citation type="submission" date="2016-05" db="EMBL/GenBank/DDBJ databases">
        <authorList>
            <person name="Lavstsen T."/>
            <person name="Jespersen J.S."/>
        </authorList>
    </citation>
    <scope>NUCLEOTIDE SEQUENCE [LARGE SCALE GENOMIC DNA]</scope>
</reference>
<proteinExistence type="predicted"/>
<keyword evidence="1" id="KW-0472">Membrane</keyword>
<keyword evidence="5" id="KW-1185">Reference proteome</keyword>
<evidence type="ECO:0000313" key="5">
    <source>
        <dbReference type="Proteomes" id="UP000078555"/>
    </source>
</evidence>
<name>A0A1A8ZI48_PLAOA</name>
<protein>
    <submittedName>
        <fullName evidence="2">Uncharacterized protein</fullName>
    </submittedName>
</protein>
<accession>A0A1A8ZI48</accession>
<evidence type="ECO:0000256" key="1">
    <source>
        <dbReference type="SAM" id="Phobius"/>
    </source>
</evidence>
<feature type="transmembrane region" description="Helical" evidence="1">
    <location>
        <begin position="28"/>
        <end position="46"/>
    </location>
</feature>
<dbReference type="EMBL" id="FLRE01000171">
    <property type="protein sequence ID" value="SBT43970.1"/>
    <property type="molecule type" value="Genomic_DNA"/>
</dbReference>